<reference evidence="2 3" key="1">
    <citation type="submission" date="2022-03" db="EMBL/GenBank/DDBJ databases">
        <title>Ignatzschineria rhizosphaerae HR5S32.</title>
        <authorList>
            <person name="Sun J.Q."/>
            <person name="Feng J.Y."/>
        </authorList>
    </citation>
    <scope>NUCLEOTIDE SEQUENCE [LARGE SCALE GENOMIC DNA]</scope>
    <source>
        <strain evidence="2 3">HR5S32</strain>
    </source>
</reference>
<evidence type="ECO:0000259" key="1">
    <source>
        <dbReference type="Pfam" id="PF00899"/>
    </source>
</evidence>
<protein>
    <submittedName>
        <fullName evidence="2">ThiF family adenylyltransferase</fullName>
    </submittedName>
</protein>
<dbReference type="SUPFAM" id="SSF69572">
    <property type="entry name" value="Activating enzymes of the ubiquitin-like proteins"/>
    <property type="match status" value="1"/>
</dbReference>
<dbReference type="GO" id="GO:0016779">
    <property type="term" value="F:nucleotidyltransferase activity"/>
    <property type="evidence" value="ECO:0007669"/>
    <property type="project" value="UniProtKB-KW"/>
</dbReference>
<dbReference type="InterPro" id="IPR045886">
    <property type="entry name" value="ThiF/MoeB/HesA"/>
</dbReference>
<sequence>MIKDRYSRLARFHRIGSAGVKAFQQAKVVIVGCGALGSQHAETLARAGFGRLTLIDRDFVEYSNLQRQTLFTEQDAKRALPKVIALKQHLAKINSEIEVLTHIADVSSDNIETLISGHDLLLDGTDNLSLRMLINDACYKLQIPWIFGTALESYGMSYNFNFPAKENKDSDAEDIGKSSANMIAGNRLQSPCLRCLLGLLPLESLSSEKRDSCSSVGVIQPILQLISGIQTSEAMKFFADFSATRETLFTMDLWEFHSQDMNLHKLKDADCPTCGDHPTYPDLHVKKREAQRLCGDGSVMIREVKPLDLEKISTKLDAGNIHYQYNDYFLNIHLENNRIILFHDGRGIVYGVDDVKEAIEIYRLVITDPFQ</sequence>
<dbReference type="Pfam" id="PF00899">
    <property type="entry name" value="ThiF"/>
    <property type="match status" value="1"/>
</dbReference>
<dbReference type="RefSeq" id="WP_242147568.1">
    <property type="nucleotide sequence ID" value="NZ_CP093379.1"/>
</dbReference>
<dbReference type="Gene3D" id="3.40.50.720">
    <property type="entry name" value="NAD(P)-binding Rossmann-like Domain"/>
    <property type="match status" value="1"/>
</dbReference>
<dbReference type="PANTHER" id="PTHR10953">
    <property type="entry name" value="UBIQUITIN-ACTIVATING ENZYME E1"/>
    <property type="match status" value="1"/>
</dbReference>
<gene>
    <name evidence="2" type="ORF">MMG00_09070</name>
</gene>
<keyword evidence="2" id="KW-0548">Nucleotidyltransferase</keyword>
<accession>A0ABY3WXN9</accession>
<dbReference type="InterPro" id="IPR035985">
    <property type="entry name" value="Ubiquitin-activating_enz"/>
</dbReference>
<name>A0ABY3WXN9_9GAMM</name>
<proteinExistence type="predicted"/>
<dbReference type="PANTHER" id="PTHR10953:SF102">
    <property type="entry name" value="ADENYLYLTRANSFERASE AND SULFURTRANSFERASE MOCS3"/>
    <property type="match status" value="1"/>
</dbReference>
<evidence type="ECO:0000313" key="3">
    <source>
        <dbReference type="Proteomes" id="UP000829542"/>
    </source>
</evidence>
<dbReference type="EMBL" id="CP093379">
    <property type="protein sequence ID" value="UNM95378.1"/>
    <property type="molecule type" value="Genomic_DNA"/>
</dbReference>
<dbReference type="InterPro" id="IPR000594">
    <property type="entry name" value="ThiF_NAD_FAD-bd"/>
</dbReference>
<feature type="domain" description="THIF-type NAD/FAD binding fold" evidence="1">
    <location>
        <begin position="6"/>
        <end position="272"/>
    </location>
</feature>
<dbReference type="CDD" id="cd00757">
    <property type="entry name" value="ThiF_MoeB_HesA_family"/>
    <property type="match status" value="1"/>
</dbReference>
<dbReference type="Proteomes" id="UP000829542">
    <property type="component" value="Chromosome"/>
</dbReference>
<evidence type="ECO:0000313" key="2">
    <source>
        <dbReference type="EMBL" id="UNM95378.1"/>
    </source>
</evidence>
<keyword evidence="2" id="KW-0808">Transferase</keyword>
<organism evidence="2 3">
    <name type="scientific">Ignatzschineria rhizosphaerae</name>
    <dbReference type="NCBI Taxonomy" id="2923279"/>
    <lineage>
        <taxon>Bacteria</taxon>
        <taxon>Pseudomonadati</taxon>
        <taxon>Pseudomonadota</taxon>
        <taxon>Gammaproteobacteria</taxon>
        <taxon>Cardiobacteriales</taxon>
        <taxon>Ignatzschineriaceae</taxon>
        <taxon>Ignatzschineria</taxon>
    </lineage>
</organism>
<keyword evidence="3" id="KW-1185">Reference proteome</keyword>